<evidence type="ECO:0000256" key="3">
    <source>
        <dbReference type="ARBA" id="ARBA00011738"/>
    </source>
</evidence>
<keyword evidence="9 14" id="KW-0479">Metal-binding</keyword>
<organism evidence="17 18">
    <name type="scientific">Butyricimonas faecihominis</name>
    <dbReference type="NCBI Taxonomy" id="1472416"/>
    <lineage>
        <taxon>Bacteria</taxon>
        <taxon>Pseudomonadati</taxon>
        <taxon>Bacteroidota</taxon>
        <taxon>Bacteroidia</taxon>
        <taxon>Bacteroidales</taxon>
        <taxon>Odoribacteraceae</taxon>
        <taxon>Butyricimonas</taxon>
    </lineage>
</organism>
<dbReference type="Proteomes" id="UP000546007">
    <property type="component" value="Unassembled WGS sequence"/>
</dbReference>
<dbReference type="UniPathway" id="UPA00078">
    <property type="reaction ID" value="UER00162"/>
</dbReference>
<dbReference type="PIRSF" id="PIRSF001619">
    <property type="entry name" value="Biotin_synth"/>
    <property type="match status" value="1"/>
</dbReference>
<dbReference type="EC" id="2.8.1.6" evidence="4 14"/>
<dbReference type="InterPro" id="IPR007197">
    <property type="entry name" value="rSAM"/>
</dbReference>
<dbReference type="PANTHER" id="PTHR22976">
    <property type="entry name" value="BIOTIN SYNTHASE"/>
    <property type="match status" value="1"/>
</dbReference>
<evidence type="ECO:0000256" key="9">
    <source>
        <dbReference type="ARBA" id="ARBA00022723"/>
    </source>
</evidence>
<dbReference type="GO" id="GO:0051537">
    <property type="term" value="F:2 iron, 2 sulfur cluster binding"/>
    <property type="evidence" value="ECO:0007669"/>
    <property type="project" value="UniProtKB-KW"/>
</dbReference>
<dbReference type="PANTHER" id="PTHR22976:SF2">
    <property type="entry name" value="BIOTIN SYNTHASE, MITOCHONDRIAL"/>
    <property type="match status" value="1"/>
</dbReference>
<evidence type="ECO:0000256" key="11">
    <source>
        <dbReference type="ARBA" id="ARBA00023004"/>
    </source>
</evidence>
<feature type="binding site" evidence="14 15">
    <location>
        <position position="202"/>
    </location>
    <ligand>
        <name>[2Fe-2S] cluster</name>
        <dbReference type="ChEBI" id="CHEBI:190135"/>
    </ligand>
</feature>
<dbReference type="HAMAP" id="MF_01694">
    <property type="entry name" value="BioB"/>
    <property type="match status" value="1"/>
</dbReference>
<dbReference type="GeneID" id="93100854"/>
<comment type="cofactor">
    <cofactor evidence="14">
        <name>[2Fe-2S] cluster</name>
        <dbReference type="ChEBI" id="CHEBI:190135"/>
    </cofactor>
    <text evidence="14">Binds 1 [2Fe-2S] cluster. The cluster is coordinated with 3 cysteines and 1 arginine.</text>
</comment>
<comment type="catalytic activity">
    <reaction evidence="13 14">
        <text>(4R,5S)-dethiobiotin + (sulfur carrier)-SH + 2 reduced [2Fe-2S]-[ferredoxin] + 2 S-adenosyl-L-methionine = (sulfur carrier)-H + biotin + 2 5'-deoxyadenosine + 2 L-methionine + 2 oxidized [2Fe-2S]-[ferredoxin]</text>
        <dbReference type="Rhea" id="RHEA:22060"/>
        <dbReference type="Rhea" id="RHEA-COMP:10000"/>
        <dbReference type="Rhea" id="RHEA-COMP:10001"/>
        <dbReference type="Rhea" id="RHEA-COMP:14737"/>
        <dbReference type="Rhea" id="RHEA-COMP:14739"/>
        <dbReference type="ChEBI" id="CHEBI:17319"/>
        <dbReference type="ChEBI" id="CHEBI:29917"/>
        <dbReference type="ChEBI" id="CHEBI:33737"/>
        <dbReference type="ChEBI" id="CHEBI:33738"/>
        <dbReference type="ChEBI" id="CHEBI:57586"/>
        <dbReference type="ChEBI" id="CHEBI:57844"/>
        <dbReference type="ChEBI" id="CHEBI:59789"/>
        <dbReference type="ChEBI" id="CHEBI:64428"/>
        <dbReference type="ChEBI" id="CHEBI:149473"/>
        <dbReference type="EC" id="2.8.1.6"/>
    </reaction>
</comment>
<dbReference type="InterPro" id="IPR006638">
    <property type="entry name" value="Elp3/MiaA/NifB-like_rSAM"/>
</dbReference>
<dbReference type="NCBIfam" id="TIGR00433">
    <property type="entry name" value="bioB"/>
    <property type="match status" value="1"/>
</dbReference>
<feature type="binding site" evidence="14 15">
    <location>
        <position position="73"/>
    </location>
    <ligand>
        <name>[4Fe-4S] cluster</name>
        <dbReference type="ChEBI" id="CHEBI:49883"/>
        <note>4Fe-4S-S-AdoMet</note>
    </ligand>
</feature>
<gene>
    <name evidence="14" type="primary">bioB</name>
    <name evidence="17" type="ORF">GGR14_000398</name>
</gene>
<dbReference type="InterPro" id="IPR002684">
    <property type="entry name" value="Biotin_synth/BioAB"/>
</dbReference>
<dbReference type="GO" id="GO:0004076">
    <property type="term" value="F:biotin synthase activity"/>
    <property type="evidence" value="ECO:0007669"/>
    <property type="project" value="UniProtKB-UniRule"/>
</dbReference>
<keyword evidence="6 14" id="KW-0808">Transferase</keyword>
<evidence type="ECO:0000256" key="8">
    <source>
        <dbReference type="ARBA" id="ARBA00022714"/>
    </source>
</evidence>
<dbReference type="SUPFAM" id="SSF102114">
    <property type="entry name" value="Radical SAM enzymes"/>
    <property type="match status" value="1"/>
</dbReference>
<evidence type="ECO:0000256" key="2">
    <source>
        <dbReference type="ARBA" id="ARBA00010765"/>
    </source>
</evidence>
<feature type="binding site" evidence="14 15">
    <location>
        <position position="110"/>
    </location>
    <ligand>
        <name>[2Fe-2S] cluster</name>
        <dbReference type="ChEBI" id="CHEBI:190135"/>
    </ligand>
</feature>
<comment type="similarity">
    <text evidence="2 14">Belongs to the radical SAM superfamily. Biotin synthase family.</text>
</comment>
<evidence type="ECO:0000259" key="16">
    <source>
        <dbReference type="PROSITE" id="PS51918"/>
    </source>
</evidence>
<dbReference type="SFLD" id="SFLDS00029">
    <property type="entry name" value="Radical_SAM"/>
    <property type="match status" value="1"/>
</dbReference>
<evidence type="ECO:0000256" key="4">
    <source>
        <dbReference type="ARBA" id="ARBA00012236"/>
    </source>
</evidence>
<proteinExistence type="inferred from homology"/>
<feature type="binding site" evidence="14 15">
    <location>
        <position position="272"/>
    </location>
    <ligand>
        <name>[2Fe-2S] cluster</name>
        <dbReference type="ChEBI" id="CHEBI:190135"/>
    </ligand>
</feature>
<evidence type="ECO:0000313" key="17">
    <source>
        <dbReference type="EMBL" id="MBB4024637.1"/>
    </source>
</evidence>
<evidence type="ECO:0000256" key="14">
    <source>
        <dbReference type="HAMAP-Rule" id="MF_01694"/>
    </source>
</evidence>
<dbReference type="InterPro" id="IPR024177">
    <property type="entry name" value="Biotin_synthase"/>
</dbReference>
<dbReference type="CDD" id="cd01335">
    <property type="entry name" value="Radical_SAM"/>
    <property type="match status" value="1"/>
</dbReference>
<comment type="pathway">
    <text evidence="1 14">Cofactor biosynthesis; biotin biosynthesis; biotin from 7,8-diaminononanoate: step 2/2.</text>
</comment>
<dbReference type="InterPro" id="IPR058240">
    <property type="entry name" value="rSAM_sf"/>
</dbReference>
<dbReference type="Pfam" id="PF04055">
    <property type="entry name" value="Radical_SAM"/>
    <property type="match status" value="1"/>
</dbReference>
<comment type="function">
    <text evidence="14">Catalyzes the conversion of dethiobiotin (DTB) to biotin by the insertion of a sulfur atom into dethiobiotin via a radical-based mechanism.</text>
</comment>
<dbReference type="GO" id="GO:0009102">
    <property type="term" value="P:biotin biosynthetic process"/>
    <property type="evidence" value="ECO:0007669"/>
    <property type="project" value="UniProtKB-UniRule"/>
</dbReference>
<keyword evidence="10 14" id="KW-0093">Biotin biosynthesis</keyword>
<evidence type="ECO:0000256" key="13">
    <source>
        <dbReference type="ARBA" id="ARBA00051157"/>
    </source>
</evidence>
<reference evidence="17 18" key="1">
    <citation type="submission" date="2020-08" db="EMBL/GenBank/DDBJ databases">
        <title>Genomic Encyclopedia of Type Strains, Phase IV (KMG-IV): sequencing the most valuable type-strain genomes for metagenomic binning, comparative biology and taxonomic classification.</title>
        <authorList>
            <person name="Goeker M."/>
        </authorList>
    </citation>
    <scope>NUCLEOTIDE SEQUENCE [LARGE SCALE GENOMIC DNA]</scope>
    <source>
        <strain evidence="17 18">DSM 105721</strain>
    </source>
</reference>
<keyword evidence="18" id="KW-1185">Reference proteome</keyword>
<evidence type="ECO:0000256" key="10">
    <source>
        <dbReference type="ARBA" id="ARBA00022756"/>
    </source>
</evidence>
<dbReference type="Gene3D" id="3.20.20.70">
    <property type="entry name" value="Aldolase class I"/>
    <property type="match status" value="1"/>
</dbReference>
<keyword evidence="11 14" id="KW-0408">Iron</keyword>
<feature type="domain" description="Radical SAM core" evidence="16">
    <location>
        <begin position="48"/>
        <end position="277"/>
    </location>
</feature>
<keyword evidence="12 14" id="KW-0411">Iron-sulfur</keyword>
<keyword evidence="5 14" id="KW-0004">4Fe-4S</keyword>
<comment type="cofactor">
    <cofactor evidence="14 15">
        <name>[4Fe-4S] cluster</name>
        <dbReference type="ChEBI" id="CHEBI:49883"/>
    </cofactor>
    <text evidence="14 15">Binds 1 [4Fe-4S] cluster. The cluster is coordinated with 3 cysteines and an exchangeable S-adenosyl-L-methionine.</text>
</comment>
<evidence type="ECO:0000313" key="18">
    <source>
        <dbReference type="Proteomes" id="UP000546007"/>
    </source>
</evidence>
<keyword evidence="7 14" id="KW-0949">S-adenosyl-L-methionine</keyword>
<feature type="binding site" evidence="14 15">
    <location>
        <position position="70"/>
    </location>
    <ligand>
        <name>[4Fe-4S] cluster</name>
        <dbReference type="ChEBI" id="CHEBI:49883"/>
        <note>4Fe-4S-S-AdoMet</note>
    </ligand>
</feature>
<dbReference type="PROSITE" id="PS51918">
    <property type="entry name" value="RADICAL_SAM"/>
    <property type="match status" value="1"/>
</dbReference>
<evidence type="ECO:0000256" key="1">
    <source>
        <dbReference type="ARBA" id="ARBA00004942"/>
    </source>
</evidence>
<comment type="caution">
    <text evidence="17">The sequence shown here is derived from an EMBL/GenBank/DDBJ whole genome shotgun (WGS) entry which is preliminary data.</text>
</comment>
<protein>
    <recommendedName>
        <fullName evidence="4 14">Biotin synthase</fullName>
        <ecNumber evidence="4 14">2.8.1.6</ecNumber>
    </recommendedName>
</protein>
<dbReference type="GO" id="GO:0051539">
    <property type="term" value="F:4 iron, 4 sulfur cluster binding"/>
    <property type="evidence" value="ECO:0007669"/>
    <property type="project" value="UniProtKB-KW"/>
</dbReference>
<dbReference type="Pfam" id="PF06968">
    <property type="entry name" value="BATS"/>
    <property type="match status" value="1"/>
</dbReference>
<evidence type="ECO:0000256" key="15">
    <source>
        <dbReference type="PIRSR" id="PIRSR001619-1"/>
    </source>
</evidence>
<keyword evidence="8 14" id="KW-0001">2Fe-2S</keyword>
<name>A0A7W6MXE2_9BACT</name>
<comment type="cofactor">
    <cofactor evidence="15">
        <name>[2Fe-2S] cluster</name>
        <dbReference type="ChEBI" id="CHEBI:190135"/>
    </cofactor>
    <text evidence="15">Binds 1 [2Fe-2S] cluster. The cluster is coordinated with 3 cysteines and 1 arginine.</text>
</comment>
<dbReference type="GO" id="GO:0005506">
    <property type="term" value="F:iron ion binding"/>
    <property type="evidence" value="ECO:0007669"/>
    <property type="project" value="UniProtKB-UniRule"/>
</dbReference>
<dbReference type="RefSeq" id="WP_221230288.1">
    <property type="nucleotide sequence ID" value="NZ_AP028155.1"/>
</dbReference>
<evidence type="ECO:0000256" key="12">
    <source>
        <dbReference type="ARBA" id="ARBA00023014"/>
    </source>
</evidence>
<dbReference type="EMBL" id="JACIES010000001">
    <property type="protein sequence ID" value="MBB4024637.1"/>
    <property type="molecule type" value="Genomic_DNA"/>
</dbReference>
<dbReference type="AlphaFoldDB" id="A0A7W6MXE2"/>
<evidence type="ECO:0000256" key="6">
    <source>
        <dbReference type="ARBA" id="ARBA00022679"/>
    </source>
</evidence>
<accession>A0A7W6MXE2</accession>
<dbReference type="SFLD" id="SFLDG01060">
    <property type="entry name" value="BATS_domain_containing"/>
    <property type="match status" value="1"/>
</dbReference>
<evidence type="ECO:0000256" key="7">
    <source>
        <dbReference type="ARBA" id="ARBA00022691"/>
    </source>
</evidence>
<dbReference type="SFLD" id="SFLDG01278">
    <property type="entry name" value="biotin_synthase_like"/>
    <property type="match status" value="1"/>
</dbReference>
<dbReference type="InterPro" id="IPR013785">
    <property type="entry name" value="Aldolase_TIM"/>
</dbReference>
<feature type="binding site" evidence="14 15">
    <location>
        <position position="66"/>
    </location>
    <ligand>
        <name>[4Fe-4S] cluster</name>
        <dbReference type="ChEBI" id="CHEBI:49883"/>
        <note>4Fe-4S-S-AdoMet</note>
    </ligand>
</feature>
<feature type="binding site" evidence="14 15">
    <location>
        <position position="142"/>
    </location>
    <ligand>
        <name>[2Fe-2S] cluster</name>
        <dbReference type="ChEBI" id="CHEBI:190135"/>
    </ligand>
</feature>
<dbReference type="SMART" id="SM00729">
    <property type="entry name" value="Elp3"/>
    <property type="match status" value="1"/>
</dbReference>
<evidence type="ECO:0000256" key="5">
    <source>
        <dbReference type="ARBA" id="ARBA00022485"/>
    </source>
</evidence>
<dbReference type="FunFam" id="3.20.20.70:FF:000026">
    <property type="entry name" value="Biotin synthase"/>
    <property type="match status" value="1"/>
</dbReference>
<dbReference type="InterPro" id="IPR010722">
    <property type="entry name" value="BATS_dom"/>
</dbReference>
<comment type="subunit">
    <text evidence="3 14">Homodimer.</text>
</comment>
<sequence>MKEENIIEELKRKVEEGGQVTREEALVLSRVEDKKALYEAAGAIRDRFAGRYFDTCSIVNARSGRCSENCKWCAQSAVFKTHVQEYELIDEESCVELARLNAKYGVNKFSFVTSGRSLSDKNINKLCEYAVKIKQEMKINLCASMGLLTREQLKRLKDAGITRYHCNLETSRRYFSTLCTSHTMDEKIETIRHALELGMEVCSGGIIGMGETMEDRMDLALTVRELGVKSIPMNVLNPIPGTPLEGAAPLTDEEVLTTVAVFRFINPDAFLRFAGGRALIAHIEEDAIRAGINSAIVGDLLTTIGSKVIEDMEKVKRLGFTTEDNL</sequence>
<dbReference type="SMART" id="SM00876">
    <property type="entry name" value="BATS"/>
    <property type="match status" value="1"/>
</dbReference>